<organism evidence="2 3">
    <name type="scientific">Pyronema omphalodes (strain CBS 100304)</name>
    <name type="common">Pyronema confluens</name>
    <dbReference type="NCBI Taxonomy" id="1076935"/>
    <lineage>
        <taxon>Eukaryota</taxon>
        <taxon>Fungi</taxon>
        <taxon>Dikarya</taxon>
        <taxon>Ascomycota</taxon>
        <taxon>Pezizomycotina</taxon>
        <taxon>Pezizomycetes</taxon>
        <taxon>Pezizales</taxon>
        <taxon>Pyronemataceae</taxon>
        <taxon>Pyronema</taxon>
    </lineage>
</organism>
<proteinExistence type="predicted"/>
<feature type="region of interest" description="Disordered" evidence="1">
    <location>
        <begin position="16"/>
        <end position="72"/>
    </location>
</feature>
<evidence type="ECO:0000256" key="1">
    <source>
        <dbReference type="SAM" id="MobiDB-lite"/>
    </source>
</evidence>
<gene>
    <name evidence="2" type="ORF">PCON_02893</name>
</gene>
<protein>
    <submittedName>
        <fullName evidence="2">Uncharacterized protein</fullName>
    </submittedName>
</protein>
<dbReference type="EMBL" id="HF936373">
    <property type="protein sequence ID" value="CCX16297.1"/>
    <property type="molecule type" value="Genomic_DNA"/>
</dbReference>
<keyword evidence="3" id="KW-1185">Reference proteome</keyword>
<feature type="region of interest" description="Disordered" evidence="1">
    <location>
        <begin position="113"/>
        <end position="135"/>
    </location>
</feature>
<feature type="compositionally biased region" description="Acidic residues" evidence="1">
    <location>
        <begin position="126"/>
        <end position="135"/>
    </location>
</feature>
<evidence type="ECO:0000313" key="2">
    <source>
        <dbReference type="EMBL" id="CCX16297.1"/>
    </source>
</evidence>
<reference evidence="2 3" key="1">
    <citation type="journal article" date="2013" name="PLoS Genet.">
        <title>The genome and development-dependent transcriptomes of Pyronema confluens: a window into fungal evolution.</title>
        <authorList>
            <person name="Traeger S."/>
            <person name="Altegoer F."/>
            <person name="Freitag M."/>
            <person name="Gabaldon T."/>
            <person name="Kempken F."/>
            <person name="Kumar A."/>
            <person name="Marcet-Houben M."/>
            <person name="Poggeler S."/>
            <person name="Stajich J.E."/>
            <person name="Nowrousian M."/>
        </authorList>
    </citation>
    <scope>NUCLEOTIDE SEQUENCE [LARGE SCALE GENOMIC DNA]</scope>
    <source>
        <strain evidence="3">CBS 100304</strain>
        <tissue evidence="2">Vegetative mycelium</tissue>
    </source>
</reference>
<evidence type="ECO:0000313" key="3">
    <source>
        <dbReference type="Proteomes" id="UP000018144"/>
    </source>
</evidence>
<dbReference type="AlphaFoldDB" id="U4LA84"/>
<dbReference type="Proteomes" id="UP000018144">
    <property type="component" value="Unassembled WGS sequence"/>
</dbReference>
<sequence>MCLRSLDSLQSLTDALSSAGPTIPKPDVWTVPPAAKWSGCGNSKPGVHKDNDNDNEEEDDSDLPKVESPKEWEIQWNNKRQKIKDRIARRRQEKYCVGGCTNDQSADEEFGHLWWPRGDVPSGSDSEPDEKEDDEQLRVCFVRPPEDTNYDSIMKDEYDEEDEEAEIYEKYDSGNEGDDEDDRHPKKGRCRVLCGLMEGLVCAAETPIGPVTADITTPAALDSAVLAPQTIPAPQDSGLLNSYLPAIVPSFISSLLPTRQPEIAVSTSAGLLSAPHPSQNGVLTSQPIGVPFPDTPNAKLGFVVTRSQPVVFEPIPTFPLVENVSLPTSGTEPAVVTETSLVAASTVYETKKAPIPPSLLCPINGTEAYLGTETAPVAAPTVCMQTEEAHLPENVDCFPNGTETVCVPETTPVAAPTVTKTEEAVREKVNATTPPRFNNLSNYRVPRRHRIPPMRPRLTPNPYRYRIQKSPVEEPKPESEYFDVDQDLRNCGLEKYYGQDGTPKYRYIKPAVVKPAVVRPTPLKRKRGAKDVEVQQTDTRAPKKLNASMAESWRDMVKPAVIVRPTPLKRKRDDEVEEVQQNHTKRSLVDTRAAKRANLRGEESWGLLKMAMKKVKSGWRFVMGLKARIWR</sequence>
<feature type="region of interest" description="Disordered" evidence="1">
    <location>
        <begin position="149"/>
        <end position="185"/>
    </location>
</feature>
<accession>U4LA84</accession>
<dbReference type="OrthoDB" id="5507421at2759"/>
<feature type="compositionally biased region" description="Basic and acidic residues" evidence="1">
    <location>
        <begin position="62"/>
        <end position="72"/>
    </location>
</feature>
<feature type="compositionally biased region" description="Acidic residues" evidence="1">
    <location>
        <begin position="157"/>
        <end position="166"/>
    </location>
</feature>
<name>U4LA84_PYROM</name>